<evidence type="ECO:0000313" key="2">
    <source>
        <dbReference type="EMBL" id="CZR56677.1"/>
    </source>
</evidence>
<dbReference type="Gene3D" id="4.10.240.10">
    <property type="entry name" value="Zn(2)-C6 fungal-type DNA-binding domain"/>
    <property type="match status" value="1"/>
</dbReference>
<dbReference type="GO" id="GO:0001228">
    <property type="term" value="F:DNA-binding transcription activator activity, RNA polymerase II-specific"/>
    <property type="evidence" value="ECO:0007669"/>
    <property type="project" value="TreeGrafter"/>
</dbReference>
<dbReference type="EMBL" id="FJOG01000008">
    <property type="protein sequence ID" value="CZR56677.1"/>
    <property type="molecule type" value="Genomic_DNA"/>
</dbReference>
<organism evidence="2 3">
    <name type="scientific">Phialocephala subalpina</name>
    <dbReference type="NCBI Taxonomy" id="576137"/>
    <lineage>
        <taxon>Eukaryota</taxon>
        <taxon>Fungi</taxon>
        <taxon>Dikarya</taxon>
        <taxon>Ascomycota</taxon>
        <taxon>Pezizomycotina</taxon>
        <taxon>Leotiomycetes</taxon>
        <taxon>Helotiales</taxon>
        <taxon>Mollisiaceae</taxon>
        <taxon>Phialocephala</taxon>
        <taxon>Phialocephala fortinii species complex</taxon>
    </lineage>
</organism>
<dbReference type="InterPro" id="IPR001138">
    <property type="entry name" value="Zn2Cys6_DnaBD"/>
</dbReference>
<keyword evidence="1" id="KW-0539">Nucleus</keyword>
<dbReference type="Proteomes" id="UP000184330">
    <property type="component" value="Unassembled WGS sequence"/>
</dbReference>
<dbReference type="OrthoDB" id="4937900at2759"/>
<evidence type="ECO:0000256" key="1">
    <source>
        <dbReference type="ARBA" id="ARBA00023242"/>
    </source>
</evidence>
<dbReference type="PANTHER" id="PTHR47784">
    <property type="entry name" value="STEROL UPTAKE CONTROL PROTEIN 2"/>
    <property type="match status" value="1"/>
</dbReference>
<evidence type="ECO:0000313" key="3">
    <source>
        <dbReference type="Proteomes" id="UP000184330"/>
    </source>
</evidence>
<dbReference type="InterPro" id="IPR053157">
    <property type="entry name" value="Sterol_Uptake_Regulator"/>
</dbReference>
<protein>
    <submittedName>
        <fullName evidence="2">Related to regulatory protein involved in control of sterol uptake</fullName>
    </submittedName>
</protein>
<keyword evidence="3" id="KW-1185">Reference proteome</keyword>
<sequence length="419" mass="47353">MHRRTHRKSRNGCGECKRRHVKVRPESFLSLPTLAISTVSLKSHVTLTNEQQCDETRPSCVSCLTAKLECSYTTKNFNHGTFIPFDHGHSSHSSLSPDHSNQSQIQVQNSFLSPSTPYVNLLHLEIFNHFAIDNQYLLPMDEISRAQKPLILQHAFIYPFLMFELLACSSMHLSLTHPDLCRRQIFHDEASRLQAEGLISFNEIVKEITDENLIAAFLFSALLGLHAFSSVFATPAEDLDIFLDRLVHSMRLLHGVNTILSGKWEMVRNSEIAPLLDVEDRSNSAIDDVVSGFSKFKENMTDLPGSDPKRVKVCQEAMEKMSWVYNARLGSMSPGGFANPRMVTTWPIMVSAEFTDLLVERSPEALIVLAHFAVLLHQCRKLWVVGNAGTILLDALGGYLPKEWDCWLVWPRTMIYGSL</sequence>
<dbReference type="CDD" id="cd00067">
    <property type="entry name" value="GAL4"/>
    <property type="match status" value="1"/>
</dbReference>
<reference evidence="2 3" key="1">
    <citation type="submission" date="2016-03" db="EMBL/GenBank/DDBJ databases">
        <authorList>
            <person name="Ploux O."/>
        </authorList>
    </citation>
    <scope>NUCLEOTIDE SEQUENCE [LARGE SCALE GENOMIC DNA]</scope>
    <source>
        <strain evidence="2 3">UAMH 11012</strain>
    </source>
</reference>
<dbReference type="GO" id="GO:0008270">
    <property type="term" value="F:zinc ion binding"/>
    <property type="evidence" value="ECO:0007669"/>
    <property type="project" value="InterPro"/>
</dbReference>
<accession>A0A1L7WV90</accession>
<dbReference type="InterPro" id="IPR036864">
    <property type="entry name" value="Zn2-C6_fun-type_DNA-bd_sf"/>
</dbReference>
<gene>
    <name evidence="2" type="ORF">PAC_06566</name>
</gene>
<proteinExistence type="predicted"/>
<dbReference type="PANTHER" id="PTHR47784:SF4">
    <property type="entry name" value="ZN(II)2CYS6 TRANSCRIPTION FACTOR (EUROFUNG)"/>
    <property type="match status" value="1"/>
</dbReference>
<dbReference type="STRING" id="576137.A0A1L7WV90"/>
<name>A0A1L7WV90_9HELO</name>
<dbReference type="AlphaFoldDB" id="A0A1L7WV90"/>